<evidence type="ECO:0000313" key="2">
    <source>
        <dbReference type="Proteomes" id="UP001594351"/>
    </source>
</evidence>
<dbReference type="EMBL" id="JBHPBY010000303">
    <property type="protein sequence ID" value="MFC1852362.1"/>
    <property type="molecule type" value="Genomic_DNA"/>
</dbReference>
<protein>
    <submittedName>
        <fullName evidence="1">Uncharacterized protein</fullName>
    </submittedName>
</protein>
<name>A0ABV6Z1N2_UNCC1</name>
<sequence>MRIIAFIDQWKTIVKILKHLELWPPPARDPPNKKSKIPTNQPIQETLFSLEADFFAP</sequence>
<proteinExistence type="predicted"/>
<accession>A0ABV6Z1N2</accession>
<evidence type="ECO:0000313" key="1">
    <source>
        <dbReference type="EMBL" id="MFC1852362.1"/>
    </source>
</evidence>
<comment type="caution">
    <text evidence="1">The sequence shown here is derived from an EMBL/GenBank/DDBJ whole genome shotgun (WGS) entry which is preliminary data.</text>
</comment>
<organism evidence="1 2">
    <name type="scientific">candidate division CSSED10-310 bacterium</name>
    <dbReference type="NCBI Taxonomy" id="2855610"/>
    <lineage>
        <taxon>Bacteria</taxon>
        <taxon>Bacteria division CSSED10-310</taxon>
    </lineage>
</organism>
<gene>
    <name evidence="1" type="ORF">ACFL27_19365</name>
</gene>
<reference evidence="1 2" key="1">
    <citation type="submission" date="2024-09" db="EMBL/GenBank/DDBJ databases">
        <title>Laminarin stimulates single cell rates of sulfate reduction while oxygen inhibits transcriptomic activity in coastal marine sediment.</title>
        <authorList>
            <person name="Lindsay M."/>
            <person name="Orcutt B."/>
            <person name="Emerson D."/>
            <person name="Stepanauskas R."/>
            <person name="D'Angelo T."/>
        </authorList>
    </citation>
    <scope>NUCLEOTIDE SEQUENCE [LARGE SCALE GENOMIC DNA]</scope>
    <source>
        <strain evidence="1">SAG AM-311-K15</strain>
    </source>
</reference>
<keyword evidence="2" id="KW-1185">Reference proteome</keyword>
<dbReference type="Proteomes" id="UP001594351">
    <property type="component" value="Unassembled WGS sequence"/>
</dbReference>